<dbReference type="EMBL" id="CALNXI010000024">
    <property type="protein sequence ID" value="CAH3015482.1"/>
    <property type="molecule type" value="Genomic_DNA"/>
</dbReference>
<name>A0ABN8LEH1_9CNID</name>
<gene>
    <name evidence="1" type="ORF">PEVE_00017393</name>
</gene>
<organism evidence="1 2">
    <name type="scientific">Porites evermanni</name>
    <dbReference type="NCBI Taxonomy" id="104178"/>
    <lineage>
        <taxon>Eukaryota</taxon>
        <taxon>Metazoa</taxon>
        <taxon>Cnidaria</taxon>
        <taxon>Anthozoa</taxon>
        <taxon>Hexacorallia</taxon>
        <taxon>Scleractinia</taxon>
        <taxon>Fungiina</taxon>
        <taxon>Poritidae</taxon>
        <taxon>Porites</taxon>
    </lineage>
</organism>
<accession>A0ABN8LEH1</accession>
<sequence>MQVEDLSESYVYSGECGIKLEKRRKVVTEDEKKMPVLEALHSALIPSDESDEEGDVLRTRPLEWRSEEVSILLWSGHNQLEAFCTADDELSC</sequence>
<dbReference type="Proteomes" id="UP001159427">
    <property type="component" value="Unassembled WGS sequence"/>
</dbReference>
<protein>
    <submittedName>
        <fullName evidence="1">Uncharacterized protein</fullName>
    </submittedName>
</protein>
<proteinExistence type="predicted"/>
<reference evidence="1 2" key="1">
    <citation type="submission" date="2022-05" db="EMBL/GenBank/DDBJ databases">
        <authorList>
            <consortium name="Genoscope - CEA"/>
            <person name="William W."/>
        </authorList>
    </citation>
    <scope>NUCLEOTIDE SEQUENCE [LARGE SCALE GENOMIC DNA]</scope>
</reference>
<keyword evidence="2" id="KW-1185">Reference proteome</keyword>
<evidence type="ECO:0000313" key="1">
    <source>
        <dbReference type="EMBL" id="CAH3015482.1"/>
    </source>
</evidence>
<comment type="caution">
    <text evidence="1">The sequence shown here is derived from an EMBL/GenBank/DDBJ whole genome shotgun (WGS) entry which is preliminary data.</text>
</comment>
<evidence type="ECO:0000313" key="2">
    <source>
        <dbReference type="Proteomes" id="UP001159427"/>
    </source>
</evidence>